<feature type="compositionally biased region" description="Polar residues" evidence="1">
    <location>
        <begin position="73"/>
        <end position="84"/>
    </location>
</feature>
<comment type="caution">
    <text evidence="3">The sequence shown here is derived from an EMBL/GenBank/DDBJ whole genome shotgun (WGS) entry which is preliminary data.</text>
</comment>
<feature type="compositionally biased region" description="Basic residues" evidence="1">
    <location>
        <begin position="50"/>
        <end position="64"/>
    </location>
</feature>
<sequence>MGLVFLVLASVLLGLSNKAFAFGNRNTDVSKVFSESFDHKREQHLNARLGLRKRAPPKDGRKRGRASDDTSKRSPSPSDQSQSTKRQRKRTGTLSPGEQSPGSPAQGSGALQNSPQAGQGVFIAQGGVRVSSPAPQAPAMQGNSGMVRLGNTRGDPALARDPAMMRIETTTIRSQARHSDRNMDDSHDAHASANTRQNGSIQWNDQNRQINYGFTRSDGFHPSRGGGKHGTDPYASATPLAFREDGAPLRFEGPNRAVGRSGGKSAQLLIDVPQGKSATVDANTPILPMVKNQSTWMKQELVRLPEGRHNVISSTDKPGAVHLLGTVDAPGRIQAAGHSDMNKAVEKPLKDTEDWDGLQRGRYPKSP</sequence>
<gene>
    <name evidence="3" type="ORF">GOMPHAMPRED_005677</name>
</gene>
<evidence type="ECO:0000256" key="2">
    <source>
        <dbReference type="SAM" id="SignalP"/>
    </source>
</evidence>
<reference evidence="3" key="1">
    <citation type="submission" date="2021-03" db="EMBL/GenBank/DDBJ databases">
        <authorList>
            <person name="Tagirdzhanova G."/>
        </authorList>
    </citation>
    <scope>NUCLEOTIDE SEQUENCE</scope>
</reference>
<keyword evidence="4" id="KW-1185">Reference proteome</keyword>
<dbReference type="EMBL" id="CAJPDQ010000036">
    <property type="protein sequence ID" value="CAF9930576.1"/>
    <property type="molecule type" value="Genomic_DNA"/>
</dbReference>
<feature type="compositionally biased region" description="Basic and acidic residues" evidence="1">
    <location>
        <begin position="340"/>
        <end position="352"/>
    </location>
</feature>
<name>A0A8H3FZX6_9LECA</name>
<feature type="chain" id="PRO_5034334021" evidence="2">
    <location>
        <begin position="22"/>
        <end position="367"/>
    </location>
</feature>
<feature type="region of interest" description="Disordered" evidence="1">
    <location>
        <begin position="44"/>
        <end position="115"/>
    </location>
</feature>
<feature type="compositionally biased region" description="Polar residues" evidence="1">
    <location>
        <begin position="92"/>
        <end position="115"/>
    </location>
</feature>
<evidence type="ECO:0000256" key="1">
    <source>
        <dbReference type="SAM" id="MobiDB-lite"/>
    </source>
</evidence>
<feature type="signal peptide" evidence="2">
    <location>
        <begin position="1"/>
        <end position="21"/>
    </location>
</feature>
<organism evidence="3 4">
    <name type="scientific">Gomphillus americanus</name>
    <dbReference type="NCBI Taxonomy" id="1940652"/>
    <lineage>
        <taxon>Eukaryota</taxon>
        <taxon>Fungi</taxon>
        <taxon>Dikarya</taxon>
        <taxon>Ascomycota</taxon>
        <taxon>Pezizomycotina</taxon>
        <taxon>Lecanoromycetes</taxon>
        <taxon>OSLEUM clade</taxon>
        <taxon>Ostropomycetidae</taxon>
        <taxon>Ostropales</taxon>
        <taxon>Graphidaceae</taxon>
        <taxon>Gomphilloideae</taxon>
        <taxon>Gomphillus</taxon>
    </lineage>
</organism>
<feature type="compositionally biased region" description="Basic and acidic residues" evidence="1">
    <location>
        <begin position="177"/>
        <end position="190"/>
    </location>
</feature>
<feature type="compositionally biased region" description="Polar residues" evidence="1">
    <location>
        <begin position="192"/>
        <end position="214"/>
    </location>
</feature>
<evidence type="ECO:0000313" key="3">
    <source>
        <dbReference type="EMBL" id="CAF9930576.1"/>
    </source>
</evidence>
<keyword evidence="2" id="KW-0732">Signal</keyword>
<dbReference type="Proteomes" id="UP000664169">
    <property type="component" value="Unassembled WGS sequence"/>
</dbReference>
<feature type="region of interest" description="Disordered" evidence="1">
    <location>
        <begin position="173"/>
        <end position="238"/>
    </location>
</feature>
<dbReference type="AlphaFoldDB" id="A0A8H3FZX6"/>
<protein>
    <submittedName>
        <fullName evidence="3">Uncharacterized protein</fullName>
    </submittedName>
</protein>
<evidence type="ECO:0000313" key="4">
    <source>
        <dbReference type="Proteomes" id="UP000664169"/>
    </source>
</evidence>
<accession>A0A8H3FZX6</accession>
<feature type="region of interest" description="Disordered" evidence="1">
    <location>
        <begin position="335"/>
        <end position="367"/>
    </location>
</feature>
<proteinExistence type="predicted"/>
<feature type="region of interest" description="Disordered" evidence="1">
    <location>
        <begin position="130"/>
        <end position="158"/>
    </location>
</feature>